<dbReference type="PANTHER" id="PTHR35107">
    <property type="entry name" value="EXPRESSED PROTEIN"/>
    <property type="match status" value="1"/>
</dbReference>
<sequence length="191" mass="21329">MASTTSRRLLFSFFITVFAISAAARPCKTIFFITSSSSQSQSHDPTATNSHRLTFFVTQIRQFHRSVDSSSSDDVLTSHSQTYYSSSYASSVKTSIRDRTMDIMSIVGALLFGVGCGALTAATMYLIWSIFFSRWFDFCGDSDEEEEEEFHYHDEEPHIRPDEIACVDIPGASKPVPPSAEEVDAMKSTNR</sequence>
<evidence type="ECO:0000256" key="3">
    <source>
        <dbReference type="SAM" id="SignalP"/>
    </source>
</evidence>
<keyword evidence="2" id="KW-1133">Transmembrane helix</keyword>
<evidence type="ECO:0008006" key="6">
    <source>
        <dbReference type="Google" id="ProtNLM"/>
    </source>
</evidence>
<name>A0AA35VNM7_LACSI</name>
<feature type="transmembrane region" description="Helical" evidence="2">
    <location>
        <begin position="103"/>
        <end position="128"/>
    </location>
</feature>
<proteinExistence type="predicted"/>
<organism evidence="4 5">
    <name type="scientific">Lactuca saligna</name>
    <name type="common">Willowleaf lettuce</name>
    <dbReference type="NCBI Taxonomy" id="75948"/>
    <lineage>
        <taxon>Eukaryota</taxon>
        <taxon>Viridiplantae</taxon>
        <taxon>Streptophyta</taxon>
        <taxon>Embryophyta</taxon>
        <taxon>Tracheophyta</taxon>
        <taxon>Spermatophyta</taxon>
        <taxon>Magnoliopsida</taxon>
        <taxon>eudicotyledons</taxon>
        <taxon>Gunneridae</taxon>
        <taxon>Pentapetalae</taxon>
        <taxon>asterids</taxon>
        <taxon>campanulids</taxon>
        <taxon>Asterales</taxon>
        <taxon>Asteraceae</taxon>
        <taxon>Cichorioideae</taxon>
        <taxon>Cichorieae</taxon>
        <taxon>Lactucinae</taxon>
        <taxon>Lactuca</taxon>
    </lineage>
</organism>
<feature type="region of interest" description="Disordered" evidence="1">
    <location>
        <begin position="170"/>
        <end position="191"/>
    </location>
</feature>
<feature type="chain" id="PRO_5041445176" description="Transmembrane protein" evidence="3">
    <location>
        <begin position="25"/>
        <end position="191"/>
    </location>
</feature>
<gene>
    <name evidence="4" type="ORF">LSALG_LOCUS12395</name>
</gene>
<keyword evidence="2" id="KW-0472">Membrane</keyword>
<evidence type="ECO:0000256" key="1">
    <source>
        <dbReference type="SAM" id="MobiDB-lite"/>
    </source>
</evidence>
<keyword evidence="2" id="KW-0812">Transmembrane</keyword>
<keyword evidence="5" id="KW-1185">Reference proteome</keyword>
<keyword evidence="3" id="KW-0732">Signal</keyword>
<reference evidence="4" key="1">
    <citation type="submission" date="2023-04" db="EMBL/GenBank/DDBJ databases">
        <authorList>
            <person name="Vijverberg K."/>
            <person name="Xiong W."/>
            <person name="Schranz E."/>
        </authorList>
    </citation>
    <scope>NUCLEOTIDE SEQUENCE</scope>
</reference>
<dbReference type="PANTHER" id="PTHR35107:SF2">
    <property type="entry name" value="EXPRESSED PROTEIN"/>
    <property type="match status" value="1"/>
</dbReference>
<feature type="signal peptide" evidence="3">
    <location>
        <begin position="1"/>
        <end position="24"/>
    </location>
</feature>
<dbReference type="EMBL" id="OX465078">
    <property type="protein sequence ID" value="CAI9272154.1"/>
    <property type="molecule type" value="Genomic_DNA"/>
</dbReference>
<accession>A0AA35VNM7</accession>
<dbReference type="Proteomes" id="UP001177003">
    <property type="component" value="Chromosome 2"/>
</dbReference>
<protein>
    <recommendedName>
        <fullName evidence="6">Transmembrane protein</fullName>
    </recommendedName>
</protein>
<dbReference type="AlphaFoldDB" id="A0AA35VNM7"/>
<evidence type="ECO:0000313" key="4">
    <source>
        <dbReference type="EMBL" id="CAI9272154.1"/>
    </source>
</evidence>
<evidence type="ECO:0000313" key="5">
    <source>
        <dbReference type="Proteomes" id="UP001177003"/>
    </source>
</evidence>
<evidence type="ECO:0000256" key="2">
    <source>
        <dbReference type="SAM" id="Phobius"/>
    </source>
</evidence>